<dbReference type="Gene3D" id="3.40.1810.10">
    <property type="entry name" value="Transcription factor, MADS-box"/>
    <property type="match status" value="1"/>
</dbReference>
<dbReference type="PANTHER" id="PTHR33325">
    <property type="entry name" value="ZINC FINGER, CCHC-TYPE-RELATED"/>
    <property type="match status" value="1"/>
</dbReference>
<evidence type="ECO:0000256" key="4">
    <source>
        <dbReference type="ARBA" id="ARBA00023163"/>
    </source>
</evidence>
<dbReference type="PRINTS" id="PR00404">
    <property type="entry name" value="MADSDOMAIN"/>
</dbReference>
<protein>
    <submittedName>
        <fullName evidence="8">Agamous-like MADS-box protein AGL28</fullName>
    </submittedName>
    <submittedName>
        <fullName evidence="8">MADS-box transcription factor 16-like</fullName>
    </submittedName>
</protein>
<dbReference type="SMART" id="SM00432">
    <property type="entry name" value="MADS"/>
    <property type="match status" value="1"/>
</dbReference>
<dbReference type="PROSITE" id="PS50066">
    <property type="entry name" value="MADS_BOX_2"/>
    <property type="match status" value="1"/>
</dbReference>
<evidence type="ECO:0000313" key="8">
    <source>
        <dbReference type="RefSeq" id="XP_016443217.1"/>
    </source>
</evidence>
<accession>A0A1S3XU43</accession>
<feature type="domain" description="MADS-box" evidence="6">
    <location>
        <begin position="7"/>
        <end position="67"/>
    </location>
</feature>
<dbReference type="SMR" id="A0A1S3XU43"/>
<dbReference type="PaxDb" id="4097-A0A1S3XU43"/>
<keyword evidence="5" id="KW-0539">Nucleus</keyword>
<dbReference type="RefSeq" id="XP_016443217.1">
    <property type="nucleotide sequence ID" value="XM_016587731.1"/>
</dbReference>
<dbReference type="InterPro" id="IPR002100">
    <property type="entry name" value="TF_MADSbox"/>
</dbReference>
<dbReference type="OrthoDB" id="1737433at2759"/>
<dbReference type="GO" id="GO:0000978">
    <property type="term" value="F:RNA polymerase II cis-regulatory region sequence-specific DNA binding"/>
    <property type="evidence" value="ECO:0000318"/>
    <property type="project" value="GO_Central"/>
</dbReference>
<keyword evidence="3" id="KW-0238">DNA-binding</keyword>
<dbReference type="SUPFAM" id="SSF55455">
    <property type="entry name" value="SRF-like"/>
    <property type="match status" value="1"/>
</dbReference>
<evidence type="ECO:0000256" key="3">
    <source>
        <dbReference type="ARBA" id="ARBA00023125"/>
    </source>
</evidence>
<reference evidence="8" key="2">
    <citation type="submission" date="2025-08" db="UniProtKB">
        <authorList>
            <consortium name="RefSeq"/>
        </authorList>
    </citation>
    <scope>IDENTIFICATION</scope>
    <source>
        <tissue evidence="8">Leaf</tissue>
    </source>
</reference>
<gene>
    <name evidence="8" type="primary">LOC107768607</name>
</gene>
<dbReference type="GO" id="GO:0046983">
    <property type="term" value="F:protein dimerization activity"/>
    <property type="evidence" value="ECO:0007669"/>
    <property type="project" value="InterPro"/>
</dbReference>
<keyword evidence="7" id="KW-1185">Reference proteome</keyword>
<dbReference type="PANTHER" id="PTHR33325:SF5">
    <property type="entry name" value="TRANSCRIPTION FACTOR INTERACTOR AND REGULATOR CCHC(ZN) FAMILY"/>
    <property type="match status" value="1"/>
</dbReference>
<organism evidence="7 8">
    <name type="scientific">Nicotiana tabacum</name>
    <name type="common">Common tobacco</name>
    <dbReference type="NCBI Taxonomy" id="4097"/>
    <lineage>
        <taxon>Eukaryota</taxon>
        <taxon>Viridiplantae</taxon>
        <taxon>Streptophyta</taxon>
        <taxon>Embryophyta</taxon>
        <taxon>Tracheophyta</taxon>
        <taxon>Spermatophyta</taxon>
        <taxon>Magnoliopsida</taxon>
        <taxon>eudicotyledons</taxon>
        <taxon>Gunneridae</taxon>
        <taxon>Pentapetalae</taxon>
        <taxon>asterids</taxon>
        <taxon>lamiids</taxon>
        <taxon>Solanales</taxon>
        <taxon>Solanaceae</taxon>
        <taxon>Nicotianoideae</taxon>
        <taxon>Nicotianeae</taxon>
        <taxon>Nicotiana</taxon>
    </lineage>
</organism>
<dbReference type="InterPro" id="IPR036879">
    <property type="entry name" value="TF_MADSbox_sf"/>
</dbReference>
<keyword evidence="4" id="KW-0804">Transcription</keyword>
<dbReference type="GO" id="GO:0005634">
    <property type="term" value="C:nucleus"/>
    <property type="evidence" value="ECO:0007669"/>
    <property type="project" value="UniProtKB-SubCell"/>
</dbReference>
<dbReference type="GeneID" id="107768607"/>
<proteinExistence type="predicted"/>
<dbReference type="Pfam" id="PF00319">
    <property type="entry name" value="SRF-TF"/>
    <property type="match status" value="1"/>
</dbReference>
<dbReference type="KEGG" id="nta:107768607"/>
<dbReference type="GO" id="GO:0006357">
    <property type="term" value="P:regulation of transcription by RNA polymerase II"/>
    <property type="evidence" value="ECO:0000318"/>
    <property type="project" value="GO_Central"/>
</dbReference>
<dbReference type="GO" id="GO:0000981">
    <property type="term" value="F:DNA-binding transcription factor activity, RNA polymerase II-specific"/>
    <property type="evidence" value="ECO:0000318"/>
    <property type="project" value="GO_Central"/>
</dbReference>
<evidence type="ECO:0000256" key="1">
    <source>
        <dbReference type="ARBA" id="ARBA00004123"/>
    </source>
</evidence>
<reference evidence="7" key="1">
    <citation type="journal article" date="2014" name="Nat. Commun.">
        <title>The tobacco genome sequence and its comparison with those of tomato and potato.</title>
        <authorList>
            <person name="Sierro N."/>
            <person name="Battey J.N."/>
            <person name="Ouadi S."/>
            <person name="Bakaher N."/>
            <person name="Bovet L."/>
            <person name="Willig A."/>
            <person name="Goepfert S."/>
            <person name="Peitsch M.C."/>
            <person name="Ivanov N.V."/>
        </authorList>
    </citation>
    <scope>NUCLEOTIDE SEQUENCE [LARGE SCALE GENOMIC DNA]</scope>
</reference>
<evidence type="ECO:0000259" key="6">
    <source>
        <dbReference type="PROSITE" id="PS50066"/>
    </source>
</evidence>
<sequence length="157" mass="17736">MEGKKTEGKQKIPMMKIENESDRYASFSKRRSTLYDKASELVGECDVDIGIILFSPANKPHSFFHPTAEAVLDRFKNPVFTMLNLSKLEFMALDISGNNYLPWLLDAEIHLGAKGLGDTIKEGNEALSQDNAKAMIFLGHHLDERLKSEYLTLKDPF</sequence>
<keyword evidence="2" id="KW-0805">Transcription regulation</keyword>
<comment type="subcellular location">
    <subcellularLocation>
        <location evidence="1">Nucleus</location>
    </subcellularLocation>
</comment>
<dbReference type="AlphaFoldDB" id="A0A1S3XU43"/>
<dbReference type="Proteomes" id="UP000790787">
    <property type="component" value="Chromosome 11"/>
</dbReference>
<evidence type="ECO:0000313" key="7">
    <source>
        <dbReference type="Proteomes" id="UP000790787"/>
    </source>
</evidence>
<name>A0A1S3XU43_TOBAC</name>
<evidence type="ECO:0000256" key="2">
    <source>
        <dbReference type="ARBA" id="ARBA00023015"/>
    </source>
</evidence>
<evidence type="ECO:0000256" key="5">
    <source>
        <dbReference type="ARBA" id="ARBA00023242"/>
    </source>
</evidence>